<dbReference type="GO" id="GO:0006099">
    <property type="term" value="P:tricarboxylic acid cycle"/>
    <property type="evidence" value="ECO:0007669"/>
    <property type="project" value="InterPro"/>
</dbReference>
<evidence type="ECO:0000313" key="12">
    <source>
        <dbReference type="Proteomes" id="UP000608890"/>
    </source>
</evidence>
<dbReference type="HAMAP" id="MF_00595">
    <property type="entry name" value="PEPcase_type1"/>
    <property type="match status" value="1"/>
</dbReference>
<dbReference type="Proteomes" id="UP000608890">
    <property type="component" value="Unassembled WGS sequence"/>
</dbReference>
<feature type="active site" evidence="9">
    <location>
        <position position="575"/>
    </location>
</feature>
<proteinExistence type="inferred from homology"/>
<reference evidence="11" key="2">
    <citation type="submission" date="2020-09" db="EMBL/GenBank/DDBJ databases">
        <authorList>
            <person name="Sun Q."/>
            <person name="Zhou Y."/>
        </authorList>
    </citation>
    <scope>NUCLEOTIDE SEQUENCE</scope>
    <source>
        <strain evidence="11">CGMCC 4.7312</strain>
    </source>
</reference>
<dbReference type="GO" id="GO:0015977">
    <property type="term" value="P:carbon fixation"/>
    <property type="evidence" value="ECO:0007669"/>
    <property type="project" value="UniProtKB-UniRule"/>
</dbReference>
<dbReference type="PANTHER" id="PTHR30523">
    <property type="entry name" value="PHOSPHOENOLPYRUVATE CARBOXYLASE"/>
    <property type="match status" value="1"/>
</dbReference>
<dbReference type="PANTHER" id="PTHR30523:SF6">
    <property type="entry name" value="PHOSPHOENOLPYRUVATE CARBOXYLASE"/>
    <property type="match status" value="1"/>
</dbReference>
<keyword evidence="5 9" id="KW-0460">Magnesium</keyword>
<evidence type="ECO:0000256" key="3">
    <source>
        <dbReference type="ARBA" id="ARBA00012305"/>
    </source>
</evidence>
<organism evidence="11 12">
    <name type="scientific">Micromonospora sonchi</name>
    <dbReference type="NCBI Taxonomy" id="1763543"/>
    <lineage>
        <taxon>Bacteria</taxon>
        <taxon>Bacillati</taxon>
        <taxon>Actinomycetota</taxon>
        <taxon>Actinomycetes</taxon>
        <taxon>Micromonosporales</taxon>
        <taxon>Micromonosporaceae</taxon>
        <taxon>Micromonospora</taxon>
    </lineage>
</organism>
<accession>A0A917TEV0</accession>
<evidence type="ECO:0000256" key="10">
    <source>
        <dbReference type="PROSITE-ProRule" id="PRU10111"/>
    </source>
</evidence>
<dbReference type="GO" id="GO:0006107">
    <property type="term" value="P:oxaloacetate metabolic process"/>
    <property type="evidence" value="ECO:0007669"/>
    <property type="project" value="UniProtKB-UniRule"/>
</dbReference>
<dbReference type="SUPFAM" id="SSF51621">
    <property type="entry name" value="Phosphoenolpyruvate/pyruvate domain"/>
    <property type="match status" value="1"/>
</dbReference>
<comment type="cofactor">
    <cofactor evidence="9">
        <name>Mg(2+)</name>
        <dbReference type="ChEBI" id="CHEBI:18420"/>
    </cofactor>
</comment>
<evidence type="ECO:0000313" key="11">
    <source>
        <dbReference type="EMBL" id="GGM19642.1"/>
    </source>
</evidence>
<comment type="similarity">
    <text evidence="2 9">Belongs to the PEPCase type 1 family.</text>
</comment>
<dbReference type="Pfam" id="PF00311">
    <property type="entry name" value="PEPcase"/>
    <property type="match status" value="1"/>
</dbReference>
<dbReference type="GO" id="GO:0005829">
    <property type="term" value="C:cytosol"/>
    <property type="evidence" value="ECO:0007669"/>
    <property type="project" value="TreeGrafter"/>
</dbReference>
<keyword evidence="12" id="KW-1185">Reference proteome</keyword>
<evidence type="ECO:0000256" key="8">
    <source>
        <dbReference type="ARBA" id="ARBA00048995"/>
    </source>
</evidence>
<comment type="caution">
    <text evidence="11">The sequence shown here is derived from an EMBL/GenBank/DDBJ whole genome shotgun (WGS) entry which is preliminary data.</text>
</comment>
<comment type="function">
    <text evidence="1 9">Forms oxaloacetate, a four-carbon dicarboxylic acid source for the tricarboxylic acid cycle.</text>
</comment>
<evidence type="ECO:0000256" key="7">
    <source>
        <dbReference type="ARBA" id="ARBA00023300"/>
    </source>
</evidence>
<dbReference type="PRINTS" id="PR00150">
    <property type="entry name" value="PEPCARBXLASE"/>
</dbReference>
<dbReference type="InterPro" id="IPR015813">
    <property type="entry name" value="Pyrv/PenolPyrv_kinase-like_dom"/>
</dbReference>
<protein>
    <recommendedName>
        <fullName evidence="4 9">Phosphoenolpyruvate carboxylase</fullName>
        <shortName evidence="9">PEPC</shortName>
        <shortName evidence="9">PEPCase</shortName>
        <ecNumber evidence="3 9">4.1.1.31</ecNumber>
    </recommendedName>
</protein>
<evidence type="ECO:0000256" key="5">
    <source>
        <dbReference type="ARBA" id="ARBA00022842"/>
    </source>
</evidence>
<dbReference type="GO" id="GO:0000287">
    <property type="term" value="F:magnesium ion binding"/>
    <property type="evidence" value="ECO:0007669"/>
    <property type="project" value="UniProtKB-UniRule"/>
</dbReference>
<evidence type="ECO:0000256" key="9">
    <source>
        <dbReference type="HAMAP-Rule" id="MF_00595"/>
    </source>
</evidence>
<keyword evidence="6 9" id="KW-0456">Lyase</keyword>
<evidence type="ECO:0000256" key="6">
    <source>
        <dbReference type="ARBA" id="ARBA00023239"/>
    </source>
</evidence>
<dbReference type="NCBIfam" id="NF000584">
    <property type="entry name" value="PRK00009.1"/>
    <property type="match status" value="1"/>
</dbReference>
<keyword evidence="7 9" id="KW-0120">Carbon dioxide fixation</keyword>
<dbReference type="EMBL" id="BMNB01000001">
    <property type="protein sequence ID" value="GGM19642.1"/>
    <property type="molecule type" value="Genomic_DNA"/>
</dbReference>
<dbReference type="InterPro" id="IPR021135">
    <property type="entry name" value="PEP_COase"/>
</dbReference>
<feature type="active site" evidence="9 10">
    <location>
        <position position="138"/>
    </location>
</feature>
<dbReference type="PROSITE" id="PS00781">
    <property type="entry name" value="PEPCASE_1"/>
    <property type="match status" value="1"/>
</dbReference>
<gene>
    <name evidence="9 11" type="primary">ppc</name>
    <name evidence="11" type="ORF">GCM10011608_00280</name>
</gene>
<dbReference type="Gene3D" id="1.20.1440.90">
    <property type="entry name" value="Phosphoenolpyruvate/pyruvate domain"/>
    <property type="match status" value="1"/>
</dbReference>
<name>A0A917TEV0_9ACTN</name>
<dbReference type="EC" id="4.1.1.31" evidence="3 9"/>
<dbReference type="GO" id="GO:0008964">
    <property type="term" value="F:phosphoenolpyruvate carboxylase activity"/>
    <property type="evidence" value="ECO:0007669"/>
    <property type="project" value="UniProtKB-UniRule"/>
</dbReference>
<evidence type="ECO:0000256" key="4">
    <source>
        <dbReference type="ARBA" id="ARBA00022419"/>
    </source>
</evidence>
<dbReference type="InterPro" id="IPR018129">
    <property type="entry name" value="PEP_COase_Lys_AS"/>
</dbReference>
<reference evidence="11" key="1">
    <citation type="journal article" date="2014" name="Int. J. Syst. Evol. Microbiol.">
        <title>Complete genome sequence of Corynebacterium casei LMG S-19264T (=DSM 44701T), isolated from a smear-ripened cheese.</title>
        <authorList>
            <consortium name="US DOE Joint Genome Institute (JGI-PGF)"/>
            <person name="Walter F."/>
            <person name="Albersmeier A."/>
            <person name="Kalinowski J."/>
            <person name="Ruckert C."/>
        </authorList>
    </citation>
    <scope>NUCLEOTIDE SEQUENCE</scope>
    <source>
        <strain evidence="11">CGMCC 4.7312</strain>
    </source>
</reference>
<evidence type="ECO:0000256" key="1">
    <source>
        <dbReference type="ARBA" id="ARBA00003670"/>
    </source>
</evidence>
<dbReference type="InterPro" id="IPR022805">
    <property type="entry name" value="PEP_COase_bac/pln-type"/>
</dbReference>
<sequence length="929" mass="101459">MVTDQHDHDGPDAALRADIRRLGTLLGQTLARQEGRPLLDLVEEIRAQVRTDAPAAARRLGGLDVTTGTKLARAFSTYFHLANITEQVHRARDLRRRRAVHGGWLDQAAKMISERGVPAEEIAAVARRLAVRPVFTAHPTEAARRSILSKLRAIADELDAETANAILYGASDEGPANRRLAELLDLMWQTDELRLDRPDPTDEARNAIYYLRDLYAEAAPQVLDDLAETLRTLGVETSPTARPLTFGTWIGGDRDGNPFVTPTVTREVLVIQHEHGLSATEAAMEELINEVSVSRRLRGVSLDLSASLATDLDALPEVAPRFRRVNAEEPYRLKARCVRAKLANTRARLRQGTPHVPGRDYRGSAELIADLELLRASLARNSGQLTAVGRLASTIRTVSAFGLHLATMDVREHAEKHHEVLGQLYAAVGEVSDYPALTRLERTKLLADELTGRRPLSTVDTPLTENARKTFDVFGTIREAQDRFGAEVIESYIISMTLGVDDVLAAVVLAREAGLVDAHSGRARIGFVPLLETPAELNSGGELLDELLSLPAYRALVAARGDVQEVMLGYSDSNKEAGITTSQWSIHRAQRALRDVAARHGVHLRLFHGRGGTVGRGGGPTHDAILAQPYGTLDGAIKVTEQGEVISDKYTLPALARENLELTVAAVLQATLLHTAPRQPAEMLERWDATMDVVSESAFRSYRSLVEDPDLPAYFWASTPTELLGALNIGSRPAKRPNTGAGLAGLRAIPWVFGWTQTRQIVPGWFGVGSGLAAAREAGLADVLAEMNRNWHFFRTFLSNVEMMLTKTDLGIARRYVETLVPKKLHPIFAKIEEEYELTKREVLAVTDSPALLENSPVLQRTLAVRDTYLEPLHHLQVALLGQYRDSGAAGRAVSTAPGGRRAPGDGTALERALLTTVNGIAAGMRNTG</sequence>
<evidence type="ECO:0000256" key="2">
    <source>
        <dbReference type="ARBA" id="ARBA00008346"/>
    </source>
</evidence>
<comment type="subunit">
    <text evidence="9">Homotetramer.</text>
</comment>
<dbReference type="AlphaFoldDB" id="A0A917TEV0"/>
<comment type="catalytic activity">
    <reaction evidence="8 9">
        <text>oxaloacetate + phosphate = phosphoenolpyruvate + hydrogencarbonate</text>
        <dbReference type="Rhea" id="RHEA:28370"/>
        <dbReference type="ChEBI" id="CHEBI:16452"/>
        <dbReference type="ChEBI" id="CHEBI:17544"/>
        <dbReference type="ChEBI" id="CHEBI:43474"/>
        <dbReference type="ChEBI" id="CHEBI:58702"/>
        <dbReference type="EC" id="4.1.1.31"/>
    </reaction>
</comment>